<dbReference type="InterPro" id="IPR046094">
    <property type="entry name" value="DUF6112"/>
</dbReference>
<dbReference type="RefSeq" id="WP_046766815.1">
    <property type="nucleotide sequence ID" value="NZ_KQ061219.1"/>
</dbReference>
<evidence type="ECO:0000313" key="2">
    <source>
        <dbReference type="EMBL" id="SDU17335.1"/>
    </source>
</evidence>
<organism evidence="2 3">
    <name type="scientific">Jiangella alkaliphila</name>
    <dbReference type="NCBI Taxonomy" id="419479"/>
    <lineage>
        <taxon>Bacteria</taxon>
        <taxon>Bacillati</taxon>
        <taxon>Actinomycetota</taxon>
        <taxon>Actinomycetes</taxon>
        <taxon>Jiangellales</taxon>
        <taxon>Jiangellaceae</taxon>
        <taxon>Jiangella</taxon>
    </lineage>
</organism>
<dbReference type="STRING" id="419479.SAMN04488563_0423"/>
<evidence type="ECO:0000313" key="3">
    <source>
        <dbReference type="Proteomes" id="UP000182977"/>
    </source>
</evidence>
<evidence type="ECO:0000256" key="1">
    <source>
        <dbReference type="SAM" id="Phobius"/>
    </source>
</evidence>
<keyword evidence="3" id="KW-1185">Reference proteome</keyword>
<keyword evidence="1" id="KW-0812">Transmembrane</keyword>
<feature type="transmembrane region" description="Helical" evidence="1">
    <location>
        <begin position="75"/>
        <end position="98"/>
    </location>
</feature>
<accession>A0A1H2GCP3</accession>
<feature type="transmembrane region" description="Helical" evidence="1">
    <location>
        <begin position="39"/>
        <end position="63"/>
    </location>
</feature>
<dbReference type="OrthoDB" id="3873029at2"/>
<protein>
    <recommendedName>
        <fullName evidence="4">TrbC/VIRB2 family protein</fullName>
    </recommendedName>
</protein>
<name>A0A1H2GCP3_9ACTN</name>
<dbReference type="EMBL" id="LT629791">
    <property type="protein sequence ID" value="SDU17335.1"/>
    <property type="molecule type" value="Genomic_DNA"/>
</dbReference>
<keyword evidence="1" id="KW-0472">Membrane</keyword>
<evidence type="ECO:0008006" key="4">
    <source>
        <dbReference type="Google" id="ProtNLM"/>
    </source>
</evidence>
<keyword evidence="1" id="KW-1133">Transmembrane helix</keyword>
<dbReference type="Pfam" id="PF19607">
    <property type="entry name" value="DUF6112"/>
    <property type="match status" value="1"/>
</dbReference>
<dbReference type="Proteomes" id="UP000182977">
    <property type="component" value="Chromosome I"/>
</dbReference>
<dbReference type="AlphaFoldDB" id="A0A1H2GCP3"/>
<reference evidence="3" key="1">
    <citation type="submission" date="2016-10" db="EMBL/GenBank/DDBJ databases">
        <authorList>
            <person name="Varghese N."/>
            <person name="Submissions S."/>
        </authorList>
    </citation>
    <scope>NUCLEOTIDE SEQUENCE [LARGE SCALE GENOMIC DNA]</scope>
    <source>
        <strain evidence="3">DSM 45079</strain>
    </source>
</reference>
<gene>
    <name evidence="2" type="ORF">SAMN04488563_0423</name>
</gene>
<proteinExistence type="predicted"/>
<sequence length="102" mass="9869">MRGLLGTIVGAGTNPGITPNTDGLPGLEQVRRVVGALSTWGLVACVAAVLIGGALMAFGRMGGRTGMSDGGKSTLLMAVAGAAIIGAANALVAFFAAIGAEV</sequence>